<evidence type="ECO:0000256" key="1">
    <source>
        <dbReference type="SAM" id="SignalP"/>
    </source>
</evidence>
<keyword evidence="2" id="KW-1185">Reference proteome</keyword>
<dbReference type="InterPro" id="IPR036574">
    <property type="entry name" value="Scorpion_toxin-like_sf"/>
</dbReference>
<dbReference type="GeneID" id="108558784"/>
<evidence type="ECO:0000313" key="2">
    <source>
        <dbReference type="Proteomes" id="UP000695000"/>
    </source>
</evidence>
<sequence length="73" mass="8053">MKFPLHLFALTFLLLVAVSFSSEVPVHEEIEGDAVKRRIFCVFGSNICNVECTALGFKRGGVCNKGFCNCHTT</sequence>
<reference evidence="3" key="1">
    <citation type="submission" date="2025-08" db="UniProtKB">
        <authorList>
            <consortium name="RefSeq"/>
        </authorList>
    </citation>
    <scope>IDENTIFICATION</scope>
    <source>
        <tissue evidence="3">Whole Larva</tissue>
    </source>
</reference>
<feature type="chain" id="PRO_5046372527" evidence="1">
    <location>
        <begin position="22"/>
        <end position="73"/>
    </location>
</feature>
<evidence type="ECO:0000313" key="3">
    <source>
        <dbReference type="RefSeq" id="XP_017771304.1"/>
    </source>
</evidence>
<organism evidence="2 3">
    <name type="scientific">Nicrophorus vespilloides</name>
    <name type="common">Boreal carrion beetle</name>
    <dbReference type="NCBI Taxonomy" id="110193"/>
    <lineage>
        <taxon>Eukaryota</taxon>
        <taxon>Metazoa</taxon>
        <taxon>Ecdysozoa</taxon>
        <taxon>Arthropoda</taxon>
        <taxon>Hexapoda</taxon>
        <taxon>Insecta</taxon>
        <taxon>Pterygota</taxon>
        <taxon>Neoptera</taxon>
        <taxon>Endopterygota</taxon>
        <taxon>Coleoptera</taxon>
        <taxon>Polyphaga</taxon>
        <taxon>Staphyliniformia</taxon>
        <taxon>Silphidae</taxon>
        <taxon>Nicrophorinae</taxon>
        <taxon>Nicrophorus</taxon>
    </lineage>
</organism>
<protein>
    <submittedName>
        <fullName evidence="3">Uncharacterized protein LOC108558784</fullName>
    </submittedName>
</protein>
<dbReference type="RefSeq" id="XP_017771304.1">
    <property type="nucleotide sequence ID" value="XM_017915815.1"/>
</dbReference>
<keyword evidence="1" id="KW-0732">Signal</keyword>
<gene>
    <name evidence="3" type="primary">LOC108558784</name>
</gene>
<feature type="signal peptide" evidence="1">
    <location>
        <begin position="1"/>
        <end position="21"/>
    </location>
</feature>
<proteinExistence type="predicted"/>
<accession>A0ABM1M9Q4</accession>
<dbReference type="Proteomes" id="UP000695000">
    <property type="component" value="Unplaced"/>
</dbReference>
<dbReference type="Gene3D" id="3.30.30.10">
    <property type="entry name" value="Knottin, scorpion toxin-like"/>
    <property type="match status" value="1"/>
</dbReference>
<name>A0ABM1M9Q4_NICVS</name>